<evidence type="ECO:0000313" key="4">
    <source>
        <dbReference type="EMBL" id="MBE9403387.1"/>
    </source>
</evidence>
<evidence type="ECO:0000256" key="2">
    <source>
        <dbReference type="ARBA" id="ARBA00022722"/>
    </source>
</evidence>
<dbReference type="InterPro" id="IPR008201">
    <property type="entry name" value="HepT-like"/>
</dbReference>
<name>A0ABR9VYW6_9MICO</name>
<gene>
    <name evidence="4" type="ORF">IOE58_03990</name>
</gene>
<keyword evidence="3" id="KW-0378">Hydrolase</keyword>
<evidence type="ECO:0000256" key="1">
    <source>
        <dbReference type="ARBA" id="ARBA00022649"/>
    </source>
</evidence>
<sequence>MKRERRRTTAEILGDALYHLRLVSRYATRDLDDQVTIDAICMRLSAAIETLERLEPDSRRALFGSDWSAMWGMRNRIAHGYMLVNGDVIRATVREDVPVLIGSIEAHLRSA</sequence>
<comment type="caution">
    <text evidence="4">The sequence shown here is derived from an EMBL/GenBank/DDBJ whole genome shotgun (WGS) entry which is preliminary data.</text>
</comment>
<dbReference type="Proteomes" id="UP000644727">
    <property type="component" value="Unassembled WGS sequence"/>
</dbReference>
<reference evidence="4 5" key="1">
    <citation type="submission" date="2020-10" db="EMBL/GenBank/DDBJ databases">
        <title>Draft genome and description of Brachybacterium epidermidis sp nov.</title>
        <authorList>
            <person name="Boxberger M."/>
            <person name="La Scola B."/>
        </authorList>
    </citation>
    <scope>NUCLEOTIDE SEQUENCE [LARGE SCALE GENOMIC DNA]</scope>
    <source>
        <strain evidence="4 5">Marseille-Q2903</strain>
    </source>
</reference>
<keyword evidence="1" id="KW-1277">Toxin-antitoxin system</keyword>
<dbReference type="EMBL" id="JADEYR010000002">
    <property type="protein sequence ID" value="MBE9403387.1"/>
    <property type="molecule type" value="Genomic_DNA"/>
</dbReference>
<protein>
    <submittedName>
        <fullName evidence="4">DUF86 domain-containing protein</fullName>
    </submittedName>
</protein>
<keyword evidence="2" id="KW-0540">Nuclease</keyword>
<evidence type="ECO:0000256" key="3">
    <source>
        <dbReference type="ARBA" id="ARBA00022801"/>
    </source>
</evidence>
<accession>A0ABR9VYW6</accession>
<proteinExistence type="predicted"/>
<evidence type="ECO:0000313" key="5">
    <source>
        <dbReference type="Proteomes" id="UP000644727"/>
    </source>
</evidence>
<dbReference type="Pfam" id="PF01934">
    <property type="entry name" value="HepT-like"/>
    <property type="match status" value="1"/>
</dbReference>
<keyword evidence="5" id="KW-1185">Reference proteome</keyword>
<organism evidence="4 5">
    <name type="scientific">Brachybacterium epidermidis</name>
    <dbReference type="NCBI Taxonomy" id="2781983"/>
    <lineage>
        <taxon>Bacteria</taxon>
        <taxon>Bacillati</taxon>
        <taxon>Actinomycetota</taxon>
        <taxon>Actinomycetes</taxon>
        <taxon>Micrococcales</taxon>
        <taxon>Dermabacteraceae</taxon>
        <taxon>Brachybacterium</taxon>
    </lineage>
</organism>
<dbReference type="RefSeq" id="WP_193865121.1">
    <property type="nucleotide sequence ID" value="NZ_JADEYR010000002.1"/>
</dbReference>